<evidence type="ECO:0000256" key="4">
    <source>
        <dbReference type="ARBA" id="ARBA00023163"/>
    </source>
</evidence>
<reference evidence="7" key="1">
    <citation type="journal article" date="2011" name="BMC Genomics">
        <title>Complete genome sequence of the filamentous anoxygenic phototrophic bacterium Chloroflexus aurantiacus.</title>
        <authorList>
            <person name="Tang K.H."/>
            <person name="Barry K."/>
            <person name="Chertkov O."/>
            <person name="Dalin E."/>
            <person name="Han C.S."/>
            <person name="Hauser L.J."/>
            <person name="Honchak B.M."/>
            <person name="Karbach L.E."/>
            <person name="Land M.L."/>
            <person name="Lapidus A."/>
            <person name="Larimer F.W."/>
            <person name="Mikhailova N."/>
            <person name="Pitluck S."/>
            <person name="Pierson B.K."/>
            <person name="Blankenship R.E."/>
        </authorList>
    </citation>
    <scope>NUCLEOTIDE SEQUENCE [LARGE SCALE GENOMIC DNA]</scope>
    <source>
        <strain evidence="7">ATCC 29366 / DSM 635 / J-10-fl</strain>
    </source>
</reference>
<dbReference type="STRING" id="324602.Caur_3140"/>
<dbReference type="Pfam" id="PF12852">
    <property type="entry name" value="Cupin_6"/>
    <property type="match status" value="1"/>
</dbReference>
<evidence type="ECO:0000256" key="1">
    <source>
        <dbReference type="ARBA" id="ARBA00023015"/>
    </source>
</evidence>
<dbReference type="Gene3D" id="1.10.10.60">
    <property type="entry name" value="Homeodomain-like"/>
    <property type="match status" value="2"/>
</dbReference>
<name>A9WHL1_CHLAA</name>
<accession>A9WHL1</accession>
<dbReference type="EnsemblBacteria" id="ABY36337">
    <property type="protein sequence ID" value="ABY36337"/>
    <property type="gene ID" value="Caur_3140"/>
</dbReference>
<evidence type="ECO:0000313" key="6">
    <source>
        <dbReference type="EMBL" id="ABY36337.1"/>
    </source>
</evidence>
<dbReference type="InterPro" id="IPR009057">
    <property type="entry name" value="Homeodomain-like_sf"/>
</dbReference>
<dbReference type="EMBL" id="CP000909">
    <property type="protein sequence ID" value="ABY36337.1"/>
    <property type="molecule type" value="Genomic_DNA"/>
</dbReference>
<dbReference type="InterPro" id="IPR050204">
    <property type="entry name" value="AraC_XylS_family_regulators"/>
</dbReference>
<dbReference type="GO" id="GO:0006355">
    <property type="term" value="P:regulation of DNA-templated transcription"/>
    <property type="evidence" value="ECO:0000318"/>
    <property type="project" value="GO_Central"/>
</dbReference>
<dbReference type="Proteomes" id="UP000002008">
    <property type="component" value="Chromosome"/>
</dbReference>
<keyword evidence="3" id="KW-0010">Activator</keyword>
<dbReference type="GO" id="GO:0000976">
    <property type="term" value="F:transcription cis-regulatory region binding"/>
    <property type="evidence" value="ECO:0000318"/>
    <property type="project" value="GO_Central"/>
</dbReference>
<dbReference type="InterPro" id="IPR037923">
    <property type="entry name" value="HTH-like"/>
</dbReference>
<organism evidence="6 7">
    <name type="scientific">Chloroflexus aurantiacus (strain ATCC 29366 / DSM 635 / J-10-fl)</name>
    <dbReference type="NCBI Taxonomy" id="324602"/>
    <lineage>
        <taxon>Bacteria</taxon>
        <taxon>Bacillati</taxon>
        <taxon>Chloroflexota</taxon>
        <taxon>Chloroflexia</taxon>
        <taxon>Chloroflexales</taxon>
        <taxon>Chloroflexineae</taxon>
        <taxon>Chloroflexaceae</taxon>
        <taxon>Chloroflexus</taxon>
    </lineage>
</organism>
<sequence>MDTLTYILNLARLKSSVYCRSELGSPWGLHFASRSCAVFHVLHRGNGFFRVAGTPEWTPLREGDLLLLPHGQEHLLLETPDTHPLRNLELDQWGKCALMRWSDMPSAVLLCGTFDFEYVHAASLFRYLPDVIHIPYHAARPLNRVLELMADEAESQRPAKEVVLRRLADILFVQIVQYWVEMHGTQGSGWLGAFHDPLIGKALALMHAHPQQDWQVASLARALACSRSTFAARFTALVGEPPMEYLTRWRMQIASRLLIEDPSLRVGEVAARVGYRSEAAFSKAFKRLIGIAPTAYRSAAGHRVEATRPEVHIGVRTTEAVATGAGMHT</sequence>
<keyword evidence="2" id="KW-0238">DNA-binding</keyword>
<keyword evidence="7" id="KW-1185">Reference proteome</keyword>
<dbReference type="PROSITE" id="PS00041">
    <property type="entry name" value="HTH_ARAC_FAMILY_1"/>
    <property type="match status" value="1"/>
</dbReference>
<protein>
    <submittedName>
        <fullName evidence="6">Helix-turn-helix-domain containing protein AraC type</fullName>
    </submittedName>
</protein>
<dbReference type="RefSeq" id="WP_012258990.1">
    <property type="nucleotide sequence ID" value="NC_010175.1"/>
</dbReference>
<dbReference type="PRINTS" id="PR00032">
    <property type="entry name" value="HTHARAC"/>
</dbReference>
<evidence type="ECO:0000256" key="2">
    <source>
        <dbReference type="ARBA" id="ARBA00023125"/>
    </source>
</evidence>
<dbReference type="InterPro" id="IPR018062">
    <property type="entry name" value="HTH_AraC-typ_CS"/>
</dbReference>
<feature type="domain" description="HTH araC/xylS-type" evidence="5">
    <location>
        <begin position="200"/>
        <end position="299"/>
    </location>
</feature>
<dbReference type="PANTHER" id="PTHR46796:SF7">
    <property type="entry name" value="ARAC FAMILY TRANSCRIPTIONAL REGULATOR"/>
    <property type="match status" value="1"/>
</dbReference>
<dbReference type="Pfam" id="PF12833">
    <property type="entry name" value="HTH_18"/>
    <property type="match status" value="1"/>
</dbReference>
<dbReference type="SMART" id="SM00342">
    <property type="entry name" value="HTH_ARAC"/>
    <property type="match status" value="1"/>
</dbReference>
<dbReference type="PANTHER" id="PTHR46796">
    <property type="entry name" value="HTH-TYPE TRANSCRIPTIONAL ACTIVATOR RHAS-RELATED"/>
    <property type="match status" value="1"/>
</dbReference>
<evidence type="ECO:0000313" key="7">
    <source>
        <dbReference type="Proteomes" id="UP000002008"/>
    </source>
</evidence>
<dbReference type="InParanoid" id="A9WHL1"/>
<dbReference type="KEGG" id="cau:Caur_3140"/>
<dbReference type="InterPro" id="IPR020449">
    <property type="entry name" value="Tscrpt_reg_AraC-type_HTH"/>
</dbReference>
<dbReference type="AlphaFoldDB" id="A9WHL1"/>
<proteinExistence type="predicted"/>
<keyword evidence="1" id="KW-0805">Transcription regulation</keyword>
<dbReference type="InterPro" id="IPR018060">
    <property type="entry name" value="HTH_AraC"/>
</dbReference>
<dbReference type="eggNOG" id="COG2207">
    <property type="taxonomic scope" value="Bacteria"/>
</dbReference>
<dbReference type="SUPFAM" id="SSF46689">
    <property type="entry name" value="Homeodomain-like"/>
    <property type="match status" value="2"/>
</dbReference>
<dbReference type="GO" id="GO:0003700">
    <property type="term" value="F:DNA-binding transcription factor activity"/>
    <property type="evidence" value="ECO:0000318"/>
    <property type="project" value="GO_Central"/>
</dbReference>
<evidence type="ECO:0000259" key="5">
    <source>
        <dbReference type="PROSITE" id="PS01124"/>
    </source>
</evidence>
<dbReference type="HOGENOM" id="CLU_000445_81_0_0"/>
<dbReference type="PROSITE" id="PS01124">
    <property type="entry name" value="HTH_ARAC_FAMILY_2"/>
    <property type="match status" value="1"/>
</dbReference>
<keyword evidence="4" id="KW-0804">Transcription</keyword>
<evidence type="ECO:0000256" key="3">
    <source>
        <dbReference type="ARBA" id="ARBA00023159"/>
    </source>
</evidence>
<dbReference type="InterPro" id="IPR032783">
    <property type="entry name" value="AraC_lig"/>
</dbReference>
<gene>
    <name evidence="6" type="ordered locus">Caur_3140</name>
</gene>
<dbReference type="SUPFAM" id="SSF51215">
    <property type="entry name" value="Regulatory protein AraC"/>
    <property type="match status" value="1"/>
</dbReference>
<dbReference type="PATRIC" id="fig|324602.8.peg.3545"/>